<dbReference type="AlphaFoldDB" id="A0A978VWE2"/>
<dbReference type="InterPro" id="IPR055357">
    <property type="entry name" value="LRR_At1g61320_AtMIF1"/>
</dbReference>
<dbReference type="SUPFAM" id="SSF81383">
    <property type="entry name" value="F-box domain"/>
    <property type="match status" value="1"/>
</dbReference>
<reference evidence="2" key="1">
    <citation type="journal article" date="2021" name="Front. Plant Sci.">
        <title>Chromosome-Scale Genome Assembly for Chinese Sour Jujube and Insights Into Its Genome Evolution and Domestication Signature.</title>
        <authorList>
            <person name="Shen L.-Y."/>
            <person name="Luo H."/>
            <person name="Wang X.-L."/>
            <person name="Wang X.-M."/>
            <person name="Qiu X.-J."/>
            <person name="Liu H."/>
            <person name="Zhou S.-S."/>
            <person name="Jia K.-H."/>
            <person name="Nie S."/>
            <person name="Bao Y.-T."/>
            <person name="Zhang R.-G."/>
            <person name="Yun Q.-Z."/>
            <person name="Chai Y.-H."/>
            <person name="Lu J.-Y."/>
            <person name="Li Y."/>
            <person name="Zhao S.-W."/>
            <person name="Mao J.-F."/>
            <person name="Jia S.-G."/>
            <person name="Mao Y.-M."/>
        </authorList>
    </citation>
    <scope>NUCLEOTIDE SEQUENCE</scope>
    <source>
        <strain evidence="2">AT0</strain>
        <tissue evidence="2">Leaf</tissue>
    </source>
</reference>
<dbReference type="Proteomes" id="UP000813462">
    <property type="component" value="Unassembled WGS sequence"/>
</dbReference>
<dbReference type="InterPro" id="IPR053772">
    <property type="entry name" value="At1g61320/At1g61330-like"/>
</dbReference>
<dbReference type="Gene3D" id="1.20.1280.50">
    <property type="match status" value="1"/>
</dbReference>
<dbReference type="Pfam" id="PF23622">
    <property type="entry name" value="LRR_At1g61320_AtMIF1"/>
    <property type="match status" value="1"/>
</dbReference>
<sequence>MWPSRINAWYMASKIYRNKYMASKIHRNKYTALKIPPSKCMLWRRLMSKGKTRKKGQILSAGPNKYVLDRLKEEVDEEDMISKLPWEILVSIMCLLSTDEAARMSVLSRRWRKIWNTSIRIMPRLNFFLDRGWFPDIRPRDLEKKMRKRIIEVHQVLKLHKAHTLYEFSLITFELTSRDSHHINAWLNFAAEKHVKELRLKLTSLMLYDASFIADNFHFLRVLYLEGIYITEDIVHRLFSNSPFLERFFLLNSDKLHRLSIVSAPNLKYLYIERCRGLQHLQISSSVENLGTIEINGGVNFESVNVSAPNLSHIILGIQSQVFKFDAYVTLLNQIKRLTIDVYADMISAAFRQIPEFSKLAHLELIMDNCSKITPIRCLLDILRAAPILKTFSFQDNKLSGHPAKDNALEWLHVHIPKKVELDQNHACDYLKVVKFDNFAGCKYEVEVLLHLLEYAVSVEKIFIGLMDSSTWRDPEEWGHDYEDKFDNQYEELCIECAQQLKTQILQMHPNVDVIIA</sequence>
<dbReference type="EMBL" id="JAEACU010000002">
    <property type="protein sequence ID" value="KAH7543137.1"/>
    <property type="molecule type" value="Genomic_DNA"/>
</dbReference>
<dbReference type="InterPro" id="IPR032675">
    <property type="entry name" value="LRR_dom_sf"/>
</dbReference>
<feature type="domain" description="F-box" evidence="1">
    <location>
        <begin position="78"/>
        <end position="125"/>
    </location>
</feature>
<gene>
    <name evidence="2" type="ORF">FEM48_Zijuj02G0151400</name>
</gene>
<evidence type="ECO:0000313" key="3">
    <source>
        <dbReference type="Proteomes" id="UP000813462"/>
    </source>
</evidence>
<comment type="caution">
    <text evidence="2">The sequence shown here is derived from an EMBL/GenBank/DDBJ whole genome shotgun (WGS) entry which is preliminary data.</text>
</comment>
<proteinExistence type="predicted"/>
<dbReference type="PANTHER" id="PTHR34145:SF68">
    <property type="entry name" value="FBD DOMAIN-CONTAINING PROTEIN"/>
    <property type="match status" value="1"/>
</dbReference>
<organism evidence="2 3">
    <name type="scientific">Ziziphus jujuba var. spinosa</name>
    <dbReference type="NCBI Taxonomy" id="714518"/>
    <lineage>
        <taxon>Eukaryota</taxon>
        <taxon>Viridiplantae</taxon>
        <taxon>Streptophyta</taxon>
        <taxon>Embryophyta</taxon>
        <taxon>Tracheophyta</taxon>
        <taxon>Spermatophyta</taxon>
        <taxon>Magnoliopsida</taxon>
        <taxon>eudicotyledons</taxon>
        <taxon>Gunneridae</taxon>
        <taxon>Pentapetalae</taxon>
        <taxon>rosids</taxon>
        <taxon>fabids</taxon>
        <taxon>Rosales</taxon>
        <taxon>Rhamnaceae</taxon>
        <taxon>Paliureae</taxon>
        <taxon>Ziziphus</taxon>
    </lineage>
</organism>
<dbReference type="InterPro" id="IPR036047">
    <property type="entry name" value="F-box-like_dom_sf"/>
</dbReference>
<name>A0A978VWE2_ZIZJJ</name>
<protein>
    <recommendedName>
        <fullName evidence="1">F-box domain-containing protein</fullName>
    </recommendedName>
</protein>
<dbReference type="SUPFAM" id="SSF52047">
    <property type="entry name" value="RNI-like"/>
    <property type="match status" value="1"/>
</dbReference>
<dbReference type="InterPro" id="IPR001810">
    <property type="entry name" value="F-box_dom"/>
</dbReference>
<evidence type="ECO:0000313" key="2">
    <source>
        <dbReference type="EMBL" id="KAH7543137.1"/>
    </source>
</evidence>
<dbReference type="PROSITE" id="PS50181">
    <property type="entry name" value="FBOX"/>
    <property type="match status" value="1"/>
</dbReference>
<evidence type="ECO:0000259" key="1">
    <source>
        <dbReference type="PROSITE" id="PS50181"/>
    </source>
</evidence>
<accession>A0A978VWE2</accession>
<dbReference type="Gene3D" id="3.80.10.10">
    <property type="entry name" value="Ribonuclease Inhibitor"/>
    <property type="match status" value="1"/>
</dbReference>
<dbReference type="Pfam" id="PF00646">
    <property type="entry name" value="F-box"/>
    <property type="match status" value="1"/>
</dbReference>
<dbReference type="PANTHER" id="PTHR34145">
    <property type="entry name" value="OS02G0105600 PROTEIN"/>
    <property type="match status" value="1"/>
</dbReference>